<dbReference type="GO" id="GO:0016491">
    <property type="term" value="F:oxidoreductase activity"/>
    <property type="evidence" value="ECO:0007669"/>
    <property type="project" value="UniProtKB-KW"/>
</dbReference>
<dbReference type="EMBL" id="OC943180">
    <property type="protein sequence ID" value="CAD7662568.1"/>
    <property type="molecule type" value="Genomic_DNA"/>
</dbReference>
<reference evidence="7" key="1">
    <citation type="submission" date="2020-11" db="EMBL/GenBank/DDBJ databases">
        <authorList>
            <person name="Tran Van P."/>
        </authorList>
    </citation>
    <scope>NUCLEOTIDE SEQUENCE</scope>
</reference>
<protein>
    <recommendedName>
        <fullName evidence="6">Enoyl reductase (ER) domain-containing protein</fullName>
    </recommendedName>
</protein>
<dbReference type="Gene3D" id="3.40.50.720">
    <property type="entry name" value="NAD(P)-binding Rossmann-like Domain"/>
    <property type="match status" value="1"/>
</dbReference>
<comment type="subcellular location">
    <subcellularLocation>
        <location evidence="1">Mitochondrion</location>
    </subcellularLocation>
</comment>
<dbReference type="OrthoDB" id="48317at2759"/>
<keyword evidence="5" id="KW-0496">Mitochondrion</keyword>
<dbReference type="Proteomes" id="UP000728032">
    <property type="component" value="Unassembled WGS sequence"/>
</dbReference>
<name>A0A7R9MLR0_9ACAR</name>
<dbReference type="InterPro" id="IPR036291">
    <property type="entry name" value="NAD(P)-bd_dom_sf"/>
</dbReference>
<evidence type="ECO:0000256" key="2">
    <source>
        <dbReference type="ARBA" id="ARBA00010371"/>
    </source>
</evidence>
<keyword evidence="4" id="KW-0560">Oxidoreductase</keyword>
<dbReference type="SUPFAM" id="SSF50129">
    <property type="entry name" value="GroES-like"/>
    <property type="match status" value="1"/>
</dbReference>
<gene>
    <name evidence="7" type="ORF">ONB1V03_LOCUS19128</name>
</gene>
<dbReference type="GO" id="GO:0005739">
    <property type="term" value="C:mitochondrion"/>
    <property type="evidence" value="ECO:0007669"/>
    <property type="project" value="UniProtKB-SubCell"/>
</dbReference>
<dbReference type="SUPFAM" id="SSF51735">
    <property type="entry name" value="NAD(P)-binding Rossmann-fold domains"/>
    <property type="match status" value="1"/>
</dbReference>
<dbReference type="InterPro" id="IPR050700">
    <property type="entry name" value="YIM1/Zinc_Alcohol_DH_Fams"/>
</dbReference>
<evidence type="ECO:0000313" key="8">
    <source>
        <dbReference type="Proteomes" id="UP000728032"/>
    </source>
</evidence>
<keyword evidence="3" id="KW-0809">Transit peptide</keyword>
<comment type="similarity">
    <text evidence="2">Belongs to the zinc-containing alcohol dehydrogenase family. Quinone oxidoreductase subfamily.</text>
</comment>
<proteinExistence type="inferred from homology"/>
<dbReference type="Pfam" id="PF13602">
    <property type="entry name" value="ADH_zinc_N_2"/>
    <property type="match status" value="1"/>
</dbReference>
<dbReference type="FunFam" id="3.40.50.720:FF:000147">
    <property type="entry name" value="Reticulon-4-interacting protein 1 homolog, mitochondrial"/>
    <property type="match status" value="1"/>
</dbReference>
<accession>A0A7R9MLR0</accession>
<dbReference type="Pfam" id="PF08240">
    <property type="entry name" value="ADH_N"/>
    <property type="match status" value="1"/>
</dbReference>
<evidence type="ECO:0000259" key="6">
    <source>
        <dbReference type="SMART" id="SM00829"/>
    </source>
</evidence>
<dbReference type="AlphaFoldDB" id="A0A7R9MLR0"/>
<evidence type="ECO:0000313" key="7">
    <source>
        <dbReference type="EMBL" id="CAD7662568.1"/>
    </source>
</evidence>
<dbReference type="InterPro" id="IPR013154">
    <property type="entry name" value="ADH-like_N"/>
</dbReference>
<feature type="domain" description="Enoyl reductase (ER)" evidence="6">
    <location>
        <begin position="1"/>
        <end position="347"/>
    </location>
</feature>
<dbReference type="SMART" id="SM00829">
    <property type="entry name" value="PKS_ER"/>
    <property type="match status" value="1"/>
</dbReference>
<dbReference type="PANTHER" id="PTHR11695">
    <property type="entry name" value="ALCOHOL DEHYDROGENASE RELATED"/>
    <property type="match status" value="1"/>
</dbReference>
<feature type="non-terminal residue" evidence="7">
    <location>
        <position position="350"/>
    </location>
</feature>
<dbReference type="InterPro" id="IPR020843">
    <property type="entry name" value="ER"/>
</dbReference>
<organism evidence="7">
    <name type="scientific">Oppiella nova</name>
    <dbReference type="NCBI Taxonomy" id="334625"/>
    <lineage>
        <taxon>Eukaryota</taxon>
        <taxon>Metazoa</taxon>
        <taxon>Ecdysozoa</taxon>
        <taxon>Arthropoda</taxon>
        <taxon>Chelicerata</taxon>
        <taxon>Arachnida</taxon>
        <taxon>Acari</taxon>
        <taxon>Acariformes</taxon>
        <taxon>Sarcoptiformes</taxon>
        <taxon>Oribatida</taxon>
        <taxon>Brachypylina</taxon>
        <taxon>Oppioidea</taxon>
        <taxon>Oppiidae</taxon>
        <taxon>Oppiella</taxon>
    </lineage>
</organism>
<dbReference type="EMBL" id="CAJPVJ010028355">
    <property type="protein sequence ID" value="CAG2179704.1"/>
    <property type="molecule type" value="Genomic_DNA"/>
</dbReference>
<evidence type="ECO:0000256" key="3">
    <source>
        <dbReference type="ARBA" id="ARBA00022946"/>
    </source>
</evidence>
<dbReference type="InterPro" id="IPR011032">
    <property type="entry name" value="GroES-like_sf"/>
</dbReference>
<keyword evidence="8" id="KW-1185">Reference proteome</keyword>
<evidence type="ECO:0000256" key="5">
    <source>
        <dbReference type="ARBA" id="ARBA00023128"/>
    </source>
</evidence>
<sequence length="350" mass="37997">DQTLTLTTNRPKPVIHKPSEVMVRVWASSVNPIDVAMSVGYGRGVLDVLQLATDVGVDQMTHDRLPLILGRDFCGEIYRCGHGVRHYRVGQWVYGSLPPFWRTGSHCEFIVADESHLCEKPSNISTVESAAIPYVGLTAWSALQTIGGLNDRNSYNKRALVLGGTGGVGNIAIQLLKSWGAHVTTTCSPDAMQFVMSHTGADECVDYTNDNEMTETLSSGSFDFVLNAASAAAALDESIQSVAKWKAGAKYVTLTTPLLANTDRYGVLFGTGLSALTAIKQTIDGCSQGYSSRWAYYWANPGALREITRAVQSNQIKPIVERVYAFNEIPDAYGRVARGHCRGKAVVELT</sequence>
<dbReference type="PANTHER" id="PTHR11695:SF294">
    <property type="entry name" value="RETICULON-4-INTERACTING PROTEIN 1, MITOCHONDRIAL"/>
    <property type="match status" value="1"/>
</dbReference>
<evidence type="ECO:0000256" key="1">
    <source>
        <dbReference type="ARBA" id="ARBA00004173"/>
    </source>
</evidence>
<dbReference type="Gene3D" id="3.90.180.10">
    <property type="entry name" value="Medium-chain alcohol dehydrogenases, catalytic domain"/>
    <property type="match status" value="1"/>
</dbReference>
<evidence type="ECO:0000256" key="4">
    <source>
        <dbReference type="ARBA" id="ARBA00023002"/>
    </source>
</evidence>